<gene>
    <name evidence="1" type="ORF">PORY_001405</name>
</gene>
<organism evidence="1 2">
    <name type="scientific">Pneumocystis oryctolagi</name>
    <dbReference type="NCBI Taxonomy" id="42067"/>
    <lineage>
        <taxon>Eukaryota</taxon>
        <taxon>Fungi</taxon>
        <taxon>Dikarya</taxon>
        <taxon>Ascomycota</taxon>
        <taxon>Taphrinomycotina</taxon>
        <taxon>Pneumocystomycetes</taxon>
        <taxon>Pneumocystaceae</taxon>
        <taxon>Pneumocystis</taxon>
    </lineage>
</organism>
<comment type="caution">
    <text evidence="1">The sequence shown here is derived from an EMBL/GenBank/DDBJ whole genome shotgun (WGS) entry which is preliminary data.</text>
</comment>
<dbReference type="Proteomes" id="UP000768646">
    <property type="component" value="Unassembled WGS sequence"/>
</dbReference>
<name>A0ACB7CCX3_9ASCO</name>
<evidence type="ECO:0000313" key="2">
    <source>
        <dbReference type="Proteomes" id="UP000768646"/>
    </source>
</evidence>
<keyword evidence="2" id="KW-1185">Reference proteome</keyword>
<evidence type="ECO:0000313" key="1">
    <source>
        <dbReference type="EMBL" id="KAG4305235.1"/>
    </source>
</evidence>
<reference evidence="1 2" key="1">
    <citation type="journal article" date="2021" name="Commun. Biol.">
        <title>Genomic insights into the host specific adaptation of the Pneumocystis genus.</title>
        <authorList>
            <person name="Cisse O.H."/>
            <person name="Ma L."/>
            <person name="Dekker J.P."/>
            <person name="Khil P.P."/>
            <person name="Youn J.-H."/>
            <person name="Brenchley J.M."/>
            <person name="Blair R."/>
            <person name="Pahar B."/>
            <person name="Chabe M."/>
            <person name="Van Rompay K.K.A."/>
            <person name="Keesler R."/>
            <person name="Sukura A."/>
            <person name="Hirsch V."/>
            <person name="Kutty G."/>
            <person name="Liu Y."/>
            <person name="Peng L."/>
            <person name="Chen J."/>
            <person name="Song J."/>
            <person name="Weissenbacher-Lang C."/>
            <person name="Xu J."/>
            <person name="Upham N.S."/>
            <person name="Stajich J.E."/>
            <person name="Cuomo C.A."/>
            <person name="Cushion M.T."/>
            <person name="Kovacs J.A."/>
        </authorList>
    </citation>
    <scope>NUCLEOTIDE SEQUENCE [LARGE SCALE GENOMIC DNA]</scope>
    <source>
        <strain evidence="1 2">RABM</strain>
    </source>
</reference>
<proteinExistence type="predicted"/>
<dbReference type="EMBL" id="JABTEG010000004">
    <property type="protein sequence ID" value="KAG4305235.1"/>
    <property type="molecule type" value="Genomic_DNA"/>
</dbReference>
<sequence>MQHDEETFFFNRKLSSFKHTQPFANEKYHSKKSNPNSFYPVQVSSSEAFSSDQNVSSSQENSSDSSVKLLTSPKVTSNTKKKDQKNQKILNISTQTLHKDTKKKATKSHSTPESSPLQKRSSSLTPPPRLSKQVIQEGRRMRLTQETKINKKSIKETISSEKEHDFCTHKDINIEIYDKQNINEKNTDSVNQIITKSVNDRSSLKVFEVTVIGKQNVETDTSNFFPETWEEPVLFKIYENQPFKIMKNAFCSHKKLPKSRYNQIVLVFRKKKVFESATPKGIGMLKYSPRITIEVMSTTAYEHLMNEIERKKKIQNKNAFDFFDLTKEESESTSLAIIDKSPLELVLRNENNESLKLSTNSNTTVSELINAFRISKNIDTNTNVTLKFEGEHLDSNLSISSYGFENGDLIDVQLN</sequence>
<protein>
    <submittedName>
        <fullName evidence="1">Uncharacterized protein</fullName>
    </submittedName>
</protein>
<accession>A0ACB7CCX3</accession>